<evidence type="ECO:0000313" key="5">
    <source>
        <dbReference type="Proteomes" id="UP000243797"/>
    </source>
</evidence>
<feature type="compositionally biased region" description="Basic and acidic residues" evidence="2">
    <location>
        <begin position="44"/>
        <end position="57"/>
    </location>
</feature>
<accession>A0A2K1QRG7</accession>
<feature type="compositionally biased region" description="Polar residues" evidence="2">
    <location>
        <begin position="193"/>
        <end position="206"/>
    </location>
</feature>
<evidence type="ECO:0000256" key="2">
    <source>
        <dbReference type="SAM" id="MobiDB-lite"/>
    </source>
</evidence>
<feature type="compositionally biased region" description="Basic and acidic residues" evidence="2">
    <location>
        <begin position="320"/>
        <end position="334"/>
    </location>
</feature>
<feature type="domain" description="Zn(2)-C6 fungal-type" evidence="3">
    <location>
        <begin position="68"/>
        <end position="98"/>
    </location>
</feature>
<feature type="region of interest" description="Disordered" evidence="2">
    <location>
        <begin position="157"/>
        <end position="213"/>
    </location>
</feature>
<dbReference type="Proteomes" id="UP000243797">
    <property type="component" value="Unassembled WGS sequence"/>
</dbReference>
<dbReference type="EMBL" id="NKHZ01000049">
    <property type="protein sequence ID" value="PNS17631.1"/>
    <property type="molecule type" value="Genomic_DNA"/>
</dbReference>
<dbReference type="SMART" id="SM00066">
    <property type="entry name" value="GAL4"/>
    <property type="match status" value="1"/>
</dbReference>
<dbReference type="PROSITE" id="PS00463">
    <property type="entry name" value="ZN2_CY6_FUNGAL_1"/>
    <property type="match status" value="1"/>
</dbReference>
<evidence type="ECO:0000313" key="4">
    <source>
        <dbReference type="EMBL" id="PNS17631.1"/>
    </source>
</evidence>
<feature type="region of interest" description="Disordered" evidence="2">
    <location>
        <begin position="1"/>
        <end position="63"/>
    </location>
</feature>
<organism evidence="4 5">
    <name type="scientific">Sphaceloma murrayae</name>
    <dbReference type="NCBI Taxonomy" id="2082308"/>
    <lineage>
        <taxon>Eukaryota</taxon>
        <taxon>Fungi</taxon>
        <taxon>Dikarya</taxon>
        <taxon>Ascomycota</taxon>
        <taxon>Pezizomycotina</taxon>
        <taxon>Dothideomycetes</taxon>
        <taxon>Dothideomycetidae</taxon>
        <taxon>Myriangiales</taxon>
        <taxon>Elsinoaceae</taxon>
        <taxon>Sphaceloma</taxon>
    </lineage>
</organism>
<dbReference type="GO" id="GO:0008270">
    <property type="term" value="F:zinc ion binding"/>
    <property type="evidence" value="ECO:0007669"/>
    <property type="project" value="InterPro"/>
</dbReference>
<sequence>MRPSRLVAPGESSRAASSRPADSAALDGAAPPQSALSRPQQVGDSRDSRDSKDARDPKGKKRSHITIACNACRSRKHKCSGDRPVCTACQDRGSQCVYDADEDTTRLGNLKRKHTLLEEETVQLRRLVDFIRDQPHPEVLRVIEGLRSGLTVGEVMRPSDIQDGTPRSSRERNVDGTASPSAPSDLESWLAAESTQHRPQIRQALSPQPVAASRDRRMDIHNLILDGFEARPFSQQDRLAADVTGTYSQSGPSAGRSGLAEHSRIEQDRYAQHRNPETRSQERSSTSGHSYHSADSRTGLGGPEQQSRMQIEGGAGGGLDGRKEMSGVDQEKSRGAGRGGGNVDRSPA</sequence>
<dbReference type="InterPro" id="IPR036864">
    <property type="entry name" value="Zn2-C6_fun-type_DNA-bd_sf"/>
</dbReference>
<dbReference type="Pfam" id="PF00172">
    <property type="entry name" value="Zn_clus"/>
    <property type="match status" value="1"/>
</dbReference>
<feature type="compositionally biased region" description="Low complexity" evidence="2">
    <location>
        <begin position="12"/>
        <end position="25"/>
    </location>
</feature>
<dbReference type="GO" id="GO:0000981">
    <property type="term" value="F:DNA-binding transcription factor activity, RNA polymerase II-specific"/>
    <property type="evidence" value="ECO:0007669"/>
    <property type="project" value="InterPro"/>
</dbReference>
<dbReference type="PANTHER" id="PTHR47256">
    <property type="entry name" value="ZN(II)2CYS6 TRANSCRIPTION FACTOR (EUROFUNG)-RELATED"/>
    <property type="match status" value="1"/>
</dbReference>
<dbReference type="InterPro" id="IPR001138">
    <property type="entry name" value="Zn2Cys6_DnaBD"/>
</dbReference>
<feature type="compositionally biased region" description="Polar residues" evidence="2">
    <location>
        <begin position="34"/>
        <end position="43"/>
    </location>
</feature>
<dbReference type="PROSITE" id="PS50048">
    <property type="entry name" value="ZN2_CY6_FUNGAL_2"/>
    <property type="match status" value="1"/>
</dbReference>
<dbReference type="InterPro" id="IPR053187">
    <property type="entry name" value="Notoamide_regulator"/>
</dbReference>
<dbReference type="STRING" id="2082308.A0A2K1QRG7"/>
<dbReference type="AlphaFoldDB" id="A0A2K1QRG7"/>
<evidence type="ECO:0000259" key="3">
    <source>
        <dbReference type="PROSITE" id="PS50048"/>
    </source>
</evidence>
<keyword evidence="5" id="KW-1185">Reference proteome</keyword>
<dbReference type="SUPFAM" id="SSF57701">
    <property type="entry name" value="Zn2/Cys6 DNA-binding domain"/>
    <property type="match status" value="1"/>
</dbReference>
<dbReference type="CDD" id="cd00067">
    <property type="entry name" value="GAL4"/>
    <property type="match status" value="1"/>
</dbReference>
<dbReference type="OrthoDB" id="10261408at2759"/>
<dbReference type="Gene3D" id="4.10.240.10">
    <property type="entry name" value="Zn(2)-C6 fungal-type DNA-binding domain"/>
    <property type="match status" value="1"/>
</dbReference>
<evidence type="ECO:0000256" key="1">
    <source>
        <dbReference type="ARBA" id="ARBA00023242"/>
    </source>
</evidence>
<feature type="region of interest" description="Disordered" evidence="2">
    <location>
        <begin position="244"/>
        <end position="348"/>
    </location>
</feature>
<feature type="compositionally biased region" description="Basic and acidic residues" evidence="2">
    <location>
        <begin position="259"/>
        <end position="282"/>
    </location>
</feature>
<protein>
    <submittedName>
        <fullName evidence="4">Transcriptional activator protein UGA3</fullName>
    </submittedName>
</protein>
<gene>
    <name evidence="4" type="ORF">CAC42_3026</name>
</gene>
<keyword evidence="1" id="KW-0539">Nucleus</keyword>
<dbReference type="PANTHER" id="PTHR47256:SF1">
    <property type="entry name" value="ZN(II)2CYS6 TRANSCRIPTION FACTOR (EUROFUNG)"/>
    <property type="match status" value="1"/>
</dbReference>
<reference evidence="4 5" key="1">
    <citation type="submission" date="2017-06" db="EMBL/GenBank/DDBJ databases">
        <title>Draft genome sequence of a variant of Elsinoe murrayae.</title>
        <authorList>
            <person name="Cheng Q."/>
        </authorList>
    </citation>
    <scope>NUCLEOTIDE SEQUENCE [LARGE SCALE GENOMIC DNA]</scope>
    <source>
        <strain evidence="4 5">CQ-2017a</strain>
    </source>
</reference>
<proteinExistence type="predicted"/>
<dbReference type="InParanoid" id="A0A2K1QRG7"/>
<name>A0A2K1QRG7_9PEZI</name>
<comment type="caution">
    <text evidence="4">The sequence shown here is derived from an EMBL/GenBank/DDBJ whole genome shotgun (WGS) entry which is preliminary data.</text>
</comment>